<reference evidence="1 2" key="1">
    <citation type="submission" date="2022-04" db="EMBL/GenBank/DDBJ databases">
        <title>Roseobacter sp. WL0113 is a bacterium isolated from neritic sediment.</title>
        <authorList>
            <person name="Wang L."/>
            <person name="He W."/>
            <person name="Zhang D.-F."/>
        </authorList>
    </citation>
    <scope>NUCLEOTIDE SEQUENCE [LARGE SCALE GENOMIC DNA]</scope>
    <source>
        <strain evidence="1 2">WL0113</strain>
    </source>
</reference>
<proteinExistence type="predicted"/>
<evidence type="ECO:0000313" key="1">
    <source>
        <dbReference type="EMBL" id="MCV3274352.1"/>
    </source>
</evidence>
<gene>
    <name evidence="1" type="ORF">MUB52_23220</name>
</gene>
<comment type="caution">
    <text evidence="1">The sequence shown here is derived from an EMBL/GenBank/DDBJ whole genome shotgun (WGS) entry which is preliminary data.</text>
</comment>
<organism evidence="1 2">
    <name type="scientific">Roseobacter sinensis</name>
    <dbReference type="NCBI Taxonomy" id="2931391"/>
    <lineage>
        <taxon>Bacteria</taxon>
        <taxon>Pseudomonadati</taxon>
        <taxon>Pseudomonadota</taxon>
        <taxon>Alphaproteobacteria</taxon>
        <taxon>Rhodobacterales</taxon>
        <taxon>Roseobacteraceae</taxon>
        <taxon>Roseobacter</taxon>
    </lineage>
</organism>
<name>A0ABT3BLA7_9RHOB</name>
<protein>
    <recommendedName>
        <fullName evidence="3">ATP-binding protein</fullName>
    </recommendedName>
</protein>
<keyword evidence="2" id="KW-1185">Reference proteome</keyword>
<accession>A0ABT3BLA7</accession>
<dbReference type="SUPFAM" id="SSF52540">
    <property type="entry name" value="P-loop containing nucleoside triphosphate hydrolases"/>
    <property type="match status" value="1"/>
</dbReference>
<evidence type="ECO:0008006" key="3">
    <source>
        <dbReference type="Google" id="ProtNLM"/>
    </source>
</evidence>
<dbReference type="EMBL" id="JALIEB010000039">
    <property type="protein sequence ID" value="MCV3274352.1"/>
    <property type="molecule type" value="Genomic_DNA"/>
</dbReference>
<dbReference type="InterPro" id="IPR027417">
    <property type="entry name" value="P-loop_NTPase"/>
</dbReference>
<dbReference type="RefSeq" id="WP_263846556.1">
    <property type="nucleotide sequence ID" value="NZ_JALIEB010000039.1"/>
</dbReference>
<sequence>MPLKGNQWVLTLGRERSAIVNGGQVENSEEFWRLLLQDLQLPTTEELAEGNENSAGFRYLVTAQTRASEGTTQTFNNSNKRTILGFMRQSDLALVVDDFHYMPSSVQREIVRSLKSEVFEGLVAILIAVPHRAFDAIGVEREMEGRFAHVEIPAWSTEELLKIPDQGFPELKMDIDADCITDFVNESNGSPLLTQRFCSRLCSHYGIEETCEEHKTYHPADSVKQEIFEAVAQQFGFPTFEKLSKGPQSRSKRIERSLLSGDNTLDICQSVLRAVANTGPKEKLHYNEIRDELRKLLAEDDVPQKHEVSNALGHMSNIAKDGIQGEPVLEWDDDFLYLNDPFLMFYMRWVQRN</sequence>
<dbReference type="Proteomes" id="UP001208690">
    <property type="component" value="Unassembled WGS sequence"/>
</dbReference>
<evidence type="ECO:0000313" key="2">
    <source>
        <dbReference type="Proteomes" id="UP001208690"/>
    </source>
</evidence>